<keyword evidence="6 13" id="KW-0631">Potassium channel</keyword>
<dbReference type="InterPro" id="IPR045319">
    <property type="entry name" value="KAT/AKT"/>
</dbReference>
<comment type="domain">
    <text evidence="13">The KHA domain (rich in hydrophobic and acidic residues) present in the C-terminal part is likely to be important for tetramerization.</text>
</comment>
<evidence type="ECO:0000256" key="4">
    <source>
        <dbReference type="ARBA" id="ARBA00022538"/>
    </source>
</evidence>
<evidence type="ECO:0000256" key="7">
    <source>
        <dbReference type="ARBA" id="ARBA00022882"/>
    </source>
</evidence>
<dbReference type="GO" id="GO:0034702">
    <property type="term" value="C:monoatomic ion channel complex"/>
    <property type="evidence" value="ECO:0007669"/>
    <property type="project" value="UniProtKB-KW"/>
</dbReference>
<feature type="transmembrane region" description="Helical" evidence="13">
    <location>
        <begin position="313"/>
        <end position="333"/>
    </location>
</feature>
<keyword evidence="5 13" id="KW-0812">Transmembrane</keyword>
<accession>A0A843XMK3</accession>
<evidence type="ECO:0000313" key="18">
    <source>
        <dbReference type="Proteomes" id="UP000652761"/>
    </source>
</evidence>
<dbReference type="PANTHER" id="PTHR45743:SF27">
    <property type="entry name" value="POTASSIUM CHANNEL KAT3"/>
    <property type="match status" value="1"/>
</dbReference>
<evidence type="ECO:0000256" key="6">
    <source>
        <dbReference type="ARBA" id="ARBA00022826"/>
    </source>
</evidence>
<evidence type="ECO:0000256" key="5">
    <source>
        <dbReference type="ARBA" id="ARBA00022692"/>
    </source>
</evidence>
<feature type="transmembrane region" description="Helical" evidence="13">
    <location>
        <begin position="132"/>
        <end position="149"/>
    </location>
</feature>
<dbReference type="FunFam" id="2.60.120.10:FF:000074">
    <property type="entry name" value="Potassium channel KAT2"/>
    <property type="match status" value="1"/>
</dbReference>
<feature type="domain" description="Cyclic nucleotide-binding" evidence="15">
    <location>
        <begin position="489"/>
        <end position="608"/>
    </location>
</feature>
<dbReference type="InterPro" id="IPR014710">
    <property type="entry name" value="RmlC-like_jellyroll"/>
</dbReference>
<dbReference type="PROSITE" id="PS51490">
    <property type="entry name" value="KHA"/>
    <property type="match status" value="1"/>
</dbReference>
<dbReference type="CDD" id="cd00038">
    <property type="entry name" value="CAP_ED"/>
    <property type="match status" value="1"/>
</dbReference>
<evidence type="ECO:0000256" key="2">
    <source>
        <dbReference type="ARBA" id="ARBA00007929"/>
    </source>
</evidence>
<evidence type="ECO:0000256" key="10">
    <source>
        <dbReference type="ARBA" id="ARBA00023065"/>
    </source>
</evidence>
<gene>
    <name evidence="17" type="ORF">Taro_053939</name>
</gene>
<keyword evidence="10 13" id="KW-0406">Ion transport</keyword>
<name>A0A843XMK3_COLES</name>
<comment type="subcellular location">
    <subcellularLocation>
        <location evidence="1 13">Membrane</location>
        <topology evidence="1 13">Multi-pass membrane protein</topology>
    </subcellularLocation>
</comment>
<keyword evidence="11 13" id="KW-0472">Membrane</keyword>
<comment type="domain">
    <text evidence="13">The segment S4 is probably the voltage-sensor and is characterized by a series of positively charged amino acids. The pore-forming region H5 is enclosed by the transmembrane segments S5 and S6 in the Shaker-type (1P/6TM) and contains the GYGD signature motif which seems to be involved in potassium selectivity.</text>
</comment>
<comment type="caution">
    <text evidence="17">The sequence shown here is derived from an EMBL/GenBank/DDBJ whole genome shotgun (WGS) entry which is preliminary data.</text>
</comment>
<feature type="compositionally biased region" description="Basic and acidic residues" evidence="14">
    <location>
        <begin position="54"/>
        <end position="72"/>
    </location>
</feature>
<evidence type="ECO:0000256" key="11">
    <source>
        <dbReference type="ARBA" id="ARBA00023136"/>
    </source>
</evidence>
<dbReference type="GO" id="GO:0005249">
    <property type="term" value="F:voltage-gated potassium channel activity"/>
    <property type="evidence" value="ECO:0007669"/>
    <property type="project" value="UniProtKB-UniRule"/>
</dbReference>
<evidence type="ECO:0000256" key="9">
    <source>
        <dbReference type="ARBA" id="ARBA00022989"/>
    </source>
</evidence>
<feature type="non-terminal residue" evidence="17">
    <location>
        <position position="1"/>
    </location>
</feature>
<dbReference type="InterPro" id="IPR003938">
    <property type="entry name" value="K_chnl_volt-dep_EAG/ELK/ERG"/>
</dbReference>
<dbReference type="Gene3D" id="2.60.120.10">
    <property type="entry name" value="Jelly Rolls"/>
    <property type="match status" value="1"/>
</dbReference>
<keyword evidence="4 13" id="KW-0633">Potassium transport</keyword>
<feature type="domain" description="KHA" evidence="16">
    <location>
        <begin position="674"/>
        <end position="743"/>
    </location>
</feature>
<organism evidence="17 18">
    <name type="scientific">Colocasia esculenta</name>
    <name type="common">Wild taro</name>
    <name type="synonym">Arum esculentum</name>
    <dbReference type="NCBI Taxonomy" id="4460"/>
    <lineage>
        <taxon>Eukaryota</taxon>
        <taxon>Viridiplantae</taxon>
        <taxon>Streptophyta</taxon>
        <taxon>Embryophyta</taxon>
        <taxon>Tracheophyta</taxon>
        <taxon>Spermatophyta</taxon>
        <taxon>Magnoliopsida</taxon>
        <taxon>Liliopsida</taxon>
        <taxon>Araceae</taxon>
        <taxon>Aroideae</taxon>
        <taxon>Colocasieae</taxon>
        <taxon>Colocasia</taxon>
    </lineage>
</organism>
<dbReference type="InterPro" id="IPR018490">
    <property type="entry name" value="cNMP-bd_dom_sf"/>
</dbReference>
<comment type="similarity">
    <text evidence="2 13">Belongs to the potassium channel family. Plant (TC 1.A.1.4) subfamily.</text>
</comment>
<dbReference type="PANTHER" id="PTHR45743">
    <property type="entry name" value="POTASSIUM CHANNEL AKT1"/>
    <property type="match status" value="1"/>
</dbReference>
<dbReference type="Gene3D" id="1.10.287.630">
    <property type="entry name" value="Helix hairpin bin"/>
    <property type="match status" value="1"/>
</dbReference>
<sequence>HPSLSLSPSLSLALSLSYENRERKRKGHDGLLLGGGAALTCDSFKETCSCTRERVGRGEERGRGPAARKELDAMQTPTAQSPLPLLPRRASSGEIRNLAAVSSSLLPAFGTLVDDTYPRLKRYIIAPYDRRYRWWQMFLILLVVYSAWISPFELAFQHVGSGSLLYPDLVVDCFFAIDIIVTFFVAYLDKSTYLLVDDPKKIAMRYITRLWFPMDVASTVPFQIVYRVFTGRRNGGTAFGFLNLLRLWRLRRVSSLFASCHSQLREDIITPPPNPPARERHPVQLLLDEIHQADMCEFCMPYFLLTSFYSDTFLQVTLFTVHAAGCMYYWMAVHYRVKQDTWIGTQIENFQEKSIWTGYVYSMYWAIVTLSTVGYGDLHSQNTGEKVFNIFYMLFNIGLTAYLIGNMTNLIVHGATRTFMMRDKINEVSRFASKKRLPDTLREQMMAHLQLKFKTAELQQEEVLADLPKAIRSSIAQHLFQGTLENCYLFKGVSEDIIIQLVSELKAEYYPPKVDIIMRNEIPTDFYIIVSGAVDVLTYKNGSEQFLTKLGATEMAGEIGVIFNIPQPFTVRSKRLSQVVRISHRHFTQIVQSNIADGQKIISNFLQFLKNLSPEMLDEIPFVKEMLSDMNDERSEATEDIEELDTSIPSHVGDPNAGGTGTTISPTSDDPPRRVIMHGHHPDEADTQHKVSAKLVFLPESIEEVLKLAEKKFGIAATKVLMSDGSEVEELTVLRDNDKIFVC</sequence>
<evidence type="ECO:0000259" key="16">
    <source>
        <dbReference type="PROSITE" id="PS51490"/>
    </source>
</evidence>
<protein>
    <recommendedName>
        <fullName evidence="13">Potassium channel</fullName>
    </recommendedName>
</protein>
<reference evidence="17" key="1">
    <citation type="submission" date="2017-07" db="EMBL/GenBank/DDBJ databases">
        <title>Taro Niue Genome Assembly and Annotation.</title>
        <authorList>
            <person name="Atibalentja N."/>
            <person name="Keating K."/>
            <person name="Fields C.J."/>
        </authorList>
    </citation>
    <scope>NUCLEOTIDE SEQUENCE</scope>
    <source>
        <strain evidence="17">Niue_2</strain>
        <tissue evidence="17">Leaf</tissue>
    </source>
</reference>
<evidence type="ECO:0000256" key="12">
    <source>
        <dbReference type="ARBA" id="ARBA00023303"/>
    </source>
</evidence>
<dbReference type="SMART" id="SM00100">
    <property type="entry name" value="cNMP"/>
    <property type="match status" value="1"/>
</dbReference>
<keyword evidence="18" id="KW-1185">Reference proteome</keyword>
<dbReference type="PROSITE" id="PS50042">
    <property type="entry name" value="CNMP_BINDING_3"/>
    <property type="match status" value="1"/>
</dbReference>
<dbReference type="InterPro" id="IPR021789">
    <property type="entry name" value="KHA_dom"/>
</dbReference>
<evidence type="ECO:0000313" key="17">
    <source>
        <dbReference type="EMBL" id="MQM20909.1"/>
    </source>
</evidence>
<feature type="transmembrane region" description="Helical" evidence="13">
    <location>
        <begin position="210"/>
        <end position="229"/>
    </location>
</feature>
<feature type="transmembrane region" description="Helical" evidence="13">
    <location>
        <begin position="387"/>
        <end position="412"/>
    </location>
</feature>
<keyword evidence="7 13" id="KW-0851">Voltage-gated channel</keyword>
<evidence type="ECO:0000259" key="15">
    <source>
        <dbReference type="PROSITE" id="PS50042"/>
    </source>
</evidence>
<dbReference type="Pfam" id="PF11834">
    <property type="entry name" value="KHA"/>
    <property type="match status" value="1"/>
</dbReference>
<dbReference type="PRINTS" id="PR01463">
    <property type="entry name" value="EAGCHANLFMLY"/>
</dbReference>
<dbReference type="OrthoDB" id="426293at2759"/>
<dbReference type="InterPro" id="IPR005821">
    <property type="entry name" value="Ion_trans_dom"/>
</dbReference>
<dbReference type="SUPFAM" id="SSF51206">
    <property type="entry name" value="cAMP-binding domain-like"/>
    <property type="match status" value="1"/>
</dbReference>
<dbReference type="Proteomes" id="UP000652761">
    <property type="component" value="Unassembled WGS sequence"/>
</dbReference>
<keyword evidence="9 13" id="KW-1133">Transmembrane helix</keyword>
<evidence type="ECO:0000256" key="1">
    <source>
        <dbReference type="ARBA" id="ARBA00004141"/>
    </source>
</evidence>
<dbReference type="Pfam" id="PF00027">
    <property type="entry name" value="cNMP_binding"/>
    <property type="match status" value="1"/>
</dbReference>
<dbReference type="Pfam" id="PF00520">
    <property type="entry name" value="Ion_trans"/>
    <property type="match status" value="2"/>
</dbReference>
<keyword evidence="3 13" id="KW-0813">Transport</keyword>
<evidence type="ECO:0000256" key="13">
    <source>
        <dbReference type="RuleBase" id="RU369015"/>
    </source>
</evidence>
<keyword evidence="8 13" id="KW-0630">Potassium</keyword>
<keyword evidence="12 13" id="KW-0407">Ion channel</keyword>
<dbReference type="Gene3D" id="1.10.287.70">
    <property type="match status" value="1"/>
</dbReference>
<evidence type="ECO:0000256" key="3">
    <source>
        <dbReference type="ARBA" id="ARBA00022448"/>
    </source>
</evidence>
<comment type="subunit">
    <text evidence="13">The potassium channel is composed of a homo- or heterotetrameric complex of pore-forming subunits.</text>
</comment>
<evidence type="ECO:0000256" key="14">
    <source>
        <dbReference type="SAM" id="MobiDB-lite"/>
    </source>
</evidence>
<feature type="region of interest" description="Disordered" evidence="14">
    <location>
        <begin position="54"/>
        <end position="83"/>
    </location>
</feature>
<dbReference type="SUPFAM" id="SSF81324">
    <property type="entry name" value="Voltage-gated potassium channels"/>
    <property type="match status" value="1"/>
</dbReference>
<evidence type="ECO:0000256" key="8">
    <source>
        <dbReference type="ARBA" id="ARBA00022958"/>
    </source>
</evidence>
<proteinExistence type="inferred from homology"/>
<dbReference type="AlphaFoldDB" id="A0A843XMK3"/>
<comment type="function">
    <text evidence="13">Potassium channel.</text>
</comment>
<dbReference type="InterPro" id="IPR000595">
    <property type="entry name" value="cNMP-bd_dom"/>
</dbReference>
<feature type="transmembrane region" description="Helical" evidence="13">
    <location>
        <begin position="169"/>
        <end position="189"/>
    </location>
</feature>
<dbReference type="EMBL" id="NMUH01010358">
    <property type="protein sequence ID" value="MQM20909.1"/>
    <property type="molecule type" value="Genomic_DNA"/>
</dbReference>
<feature type="region of interest" description="Disordered" evidence="14">
    <location>
        <begin position="647"/>
        <end position="688"/>
    </location>
</feature>
<feature type="transmembrane region" description="Helical" evidence="13">
    <location>
        <begin position="354"/>
        <end position="375"/>
    </location>
</feature>